<organism evidence="2 3">
    <name type="scientific">Streptomyces fragilis</name>
    <dbReference type="NCBI Taxonomy" id="67301"/>
    <lineage>
        <taxon>Bacteria</taxon>
        <taxon>Bacillati</taxon>
        <taxon>Actinomycetota</taxon>
        <taxon>Actinomycetes</taxon>
        <taxon>Kitasatosporales</taxon>
        <taxon>Streptomycetaceae</taxon>
        <taxon>Streptomyces</taxon>
    </lineage>
</organism>
<reference evidence="2 3" key="1">
    <citation type="submission" date="2024-06" db="EMBL/GenBank/DDBJ databases">
        <title>The Natural Products Discovery Center: Release of the First 8490 Sequenced Strains for Exploring Actinobacteria Biosynthetic Diversity.</title>
        <authorList>
            <person name="Kalkreuter E."/>
            <person name="Kautsar S.A."/>
            <person name="Yang D."/>
            <person name="Bader C.D."/>
            <person name="Teijaro C.N."/>
            <person name="Fluegel L."/>
            <person name="Davis C.M."/>
            <person name="Simpson J.R."/>
            <person name="Lauterbach L."/>
            <person name="Steele A.D."/>
            <person name="Gui C."/>
            <person name="Meng S."/>
            <person name="Li G."/>
            <person name="Viehrig K."/>
            <person name="Ye F."/>
            <person name="Su P."/>
            <person name="Kiefer A.F."/>
            <person name="Nichols A."/>
            <person name="Cepeda A.J."/>
            <person name="Yan W."/>
            <person name="Fan B."/>
            <person name="Jiang Y."/>
            <person name="Adhikari A."/>
            <person name="Zheng C.-J."/>
            <person name="Schuster L."/>
            <person name="Cowan T.M."/>
            <person name="Smanski M.J."/>
            <person name="Chevrette M.G."/>
            <person name="De Carvalho L.P.S."/>
            <person name="Shen B."/>
        </authorList>
    </citation>
    <scope>NUCLEOTIDE SEQUENCE [LARGE SCALE GENOMIC DNA]</scope>
    <source>
        <strain evidence="2 3">NPDC038104</strain>
    </source>
</reference>
<protein>
    <submittedName>
        <fullName evidence="2">Tautomerase family protein</fullName>
    </submittedName>
</protein>
<sequence>MRWPRVRDEYLREGPGVVPHVIIKHFPKDLDDETRARLAARVSEAVQEAFGVRQGAVSIGLEPVGRDDWDTEVYQPEIAGRQDRLIQFPDYG</sequence>
<dbReference type="InterPro" id="IPR004370">
    <property type="entry name" value="4-OT-like_dom"/>
</dbReference>
<feature type="domain" description="4-oxalocrotonate tautomerase-like" evidence="1">
    <location>
        <begin position="19"/>
        <end position="62"/>
    </location>
</feature>
<name>A0ABV2YAF7_9ACTN</name>
<dbReference type="Pfam" id="PF01361">
    <property type="entry name" value="Tautomerase"/>
    <property type="match status" value="1"/>
</dbReference>
<evidence type="ECO:0000313" key="3">
    <source>
        <dbReference type="Proteomes" id="UP001550850"/>
    </source>
</evidence>
<dbReference type="Proteomes" id="UP001550850">
    <property type="component" value="Unassembled WGS sequence"/>
</dbReference>
<comment type="caution">
    <text evidence="2">The sequence shown here is derived from an EMBL/GenBank/DDBJ whole genome shotgun (WGS) entry which is preliminary data.</text>
</comment>
<evidence type="ECO:0000313" key="2">
    <source>
        <dbReference type="EMBL" id="MEU3552710.1"/>
    </source>
</evidence>
<dbReference type="EMBL" id="JBEZUR010000001">
    <property type="protein sequence ID" value="MEU3552710.1"/>
    <property type="molecule type" value="Genomic_DNA"/>
</dbReference>
<keyword evidence="3" id="KW-1185">Reference proteome</keyword>
<gene>
    <name evidence="2" type="ORF">AB0E65_00505</name>
</gene>
<accession>A0ABV2YAF7</accession>
<proteinExistence type="predicted"/>
<evidence type="ECO:0000259" key="1">
    <source>
        <dbReference type="Pfam" id="PF01361"/>
    </source>
</evidence>
<dbReference type="RefSeq" id="WP_218028153.1">
    <property type="nucleotide sequence ID" value="NZ_BEVZ01000004.1"/>
</dbReference>